<dbReference type="Proteomes" id="UP000543804">
    <property type="component" value="Unassembled WGS sequence"/>
</dbReference>
<dbReference type="InterPro" id="IPR021804">
    <property type="entry name" value="DUF3375"/>
</dbReference>
<evidence type="ECO:0000256" key="1">
    <source>
        <dbReference type="SAM" id="Coils"/>
    </source>
</evidence>
<gene>
    <name evidence="2" type="ORF">HF878_04875</name>
</gene>
<dbReference type="RefSeq" id="WP_170077367.1">
    <property type="nucleotide sequence ID" value="NZ_JABAFA010000011.1"/>
</dbReference>
<evidence type="ECO:0000313" key="2">
    <source>
        <dbReference type="EMBL" id="NMD98819.1"/>
    </source>
</evidence>
<feature type="coiled-coil region" evidence="1">
    <location>
        <begin position="154"/>
        <end position="210"/>
    </location>
</feature>
<dbReference type="Pfam" id="PF11855">
    <property type="entry name" value="DUF3375"/>
    <property type="match status" value="1"/>
</dbReference>
<evidence type="ECO:0000313" key="3">
    <source>
        <dbReference type="Proteomes" id="UP000543804"/>
    </source>
</evidence>
<comment type="caution">
    <text evidence="2">The sequence shown here is derived from an EMBL/GenBank/DDBJ whole genome shotgun (WGS) entry which is preliminary data.</text>
</comment>
<sequence length="503" mass="56416">MNETDVSLYSSLRALRQGHAAWRLLAADQAAFIVSFFEREFLRPGRRAIPEAELLRDLEAYLGEVQQAAGESLLRPARAYLLAWADAEHGWLTRFHGADDVPCYDLTAAAEQAVGFVRSLTREEVLGTESRLRTVVSLLDEIAEDRDEDAGRREQRLLARRAEIDAELSELRRTGKVRPRLTAGQVRERYQQARETAAGIVRDFRALEEEFSALERGLMQEVVTWQEGKGELLRRVFAQGDVIRESPQGRSFALFWQFLMQPEEQASLARLLEEVARVPELKDLAAVDGARLEDLPRTWIRGAAAVQQTIAQLSRQLRRYVDERFLTQERAIFRRIQSLEGAAMAVREAPPQGEFLAIDLPRAAVNLPLDRRLFQPPFRLRLRDHALAGGEQAAGAARGREALGRALSQPHVDRRALRGYIEEARVAAGGRAVTLTEVIARHPLTQGLSELLAYFVLAGHQAGAVQRTAVPLASVAYEQAGHRLRARCEEVVFYPAEEKGGKQ</sequence>
<keyword evidence="3" id="KW-1185">Reference proteome</keyword>
<organism evidence="2 3">
    <name type="scientific">Selenomonas bovis</name>
    <dbReference type="NCBI Taxonomy" id="416586"/>
    <lineage>
        <taxon>Bacteria</taxon>
        <taxon>Bacillati</taxon>
        <taxon>Bacillota</taxon>
        <taxon>Negativicutes</taxon>
        <taxon>Selenomonadales</taxon>
        <taxon>Selenomonadaceae</taxon>
        <taxon>Selenomonas</taxon>
    </lineage>
</organism>
<protein>
    <submittedName>
        <fullName evidence="2">DUF3375 domain-containing protein</fullName>
    </submittedName>
</protein>
<dbReference type="EMBL" id="JABAFA010000011">
    <property type="protein sequence ID" value="NMD98819.1"/>
    <property type="molecule type" value="Genomic_DNA"/>
</dbReference>
<keyword evidence="1" id="KW-0175">Coiled coil</keyword>
<reference evidence="2 3" key="1">
    <citation type="submission" date="2020-04" db="EMBL/GenBank/DDBJ databases">
        <authorList>
            <person name="Hitch T.C.A."/>
            <person name="Wylensek D."/>
            <person name="Clavel T."/>
        </authorList>
    </citation>
    <scope>NUCLEOTIDE SEQUENCE [LARGE SCALE GENOMIC DNA]</scope>
    <source>
        <strain evidence="2 3">PG-130-P53-12</strain>
    </source>
</reference>
<proteinExistence type="predicted"/>
<dbReference type="AlphaFoldDB" id="A0A848B3J4"/>
<accession>A0A848B3J4</accession>
<name>A0A848B3J4_9FIRM</name>